<sequence length="262" mass="27507">MKGRLTAAGTCSLLAALLLAAPDPSASARVGRNGKTPAAQEFARTRGAAQRGDAGAAFRLALMFLDGTGVARNPAESVRFMRIAAERGHVRAQYFLGTLYHEGAGVKQDQKEAARWIARAAAGGDAEAQYAYGLLLLSGDGVPVDKVAAMEWLGKASRQGSGGARDVLRQLVALPGRPTEIRSLEPFITAPRAAPSGDAADGGAHLEGMGVILDQGEFGLRFSVPHLKEAIAPVYPAYSPDKGVWNRIQGGTFEIIYRPGAK</sequence>
<dbReference type="InterPro" id="IPR050767">
    <property type="entry name" value="Sel1_AlgK"/>
</dbReference>
<evidence type="ECO:0000256" key="1">
    <source>
        <dbReference type="SAM" id="SignalP"/>
    </source>
</evidence>
<dbReference type="EMBL" id="CP000148">
    <property type="protein sequence ID" value="ABB32983.2"/>
    <property type="molecule type" value="Genomic_DNA"/>
</dbReference>
<evidence type="ECO:0000313" key="2">
    <source>
        <dbReference type="EMBL" id="ABB32983.2"/>
    </source>
</evidence>
<protein>
    <submittedName>
        <fullName evidence="2">TPR-related repeat protein</fullName>
    </submittedName>
</protein>
<name>Q39RZ1_GEOMG</name>
<dbReference type="RefSeq" id="WP_004511696.1">
    <property type="nucleotide sequence ID" value="NC_007517.1"/>
</dbReference>
<evidence type="ECO:0000313" key="3">
    <source>
        <dbReference type="Proteomes" id="UP000007073"/>
    </source>
</evidence>
<dbReference type="STRING" id="269799.Gmet_2765"/>
<dbReference type="Proteomes" id="UP000007073">
    <property type="component" value="Chromosome"/>
</dbReference>
<dbReference type="PANTHER" id="PTHR11102:SF160">
    <property type="entry name" value="ERAD-ASSOCIATED E3 UBIQUITIN-PROTEIN LIGASE COMPONENT HRD3"/>
    <property type="match status" value="1"/>
</dbReference>
<dbReference type="InterPro" id="IPR006597">
    <property type="entry name" value="Sel1-like"/>
</dbReference>
<dbReference type="AlphaFoldDB" id="Q39RZ1"/>
<feature type="chain" id="PRO_5004223193" evidence="1">
    <location>
        <begin position="29"/>
        <end position="262"/>
    </location>
</feature>
<dbReference type="InterPro" id="IPR011990">
    <property type="entry name" value="TPR-like_helical_dom_sf"/>
</dbReference>
<gene>
    <name evidence="2" type="ordered locus">Gmet_2765</name>
</gene>
<dbReference type="eggNOG" id="COG0790">
    <property type="taxonomic scope" value="Bacteria"/>
</dbReference>
<dbReference type="HOGENOM" id="CLU_1060733_0_0_7"/>
<reference evidence="2 3" key="1">
    <citation type="submission" date="2005-10" db="EMBL/GenBank/DDBJ databases">
        <title>Complete sequence of Geobacter metallireducens GS-15.</title>
        <authorList>
            <consortium name="US DOE Joint Genome Institute"/>
            <person name="Copeland A."/>
            <person name="Lucas S."/>
            <person name="Lapidus A."/>
            <person name="Barry K."/>
            <person name="Detter J.C."/>
            <person name="Glavina T."/>
            <person name="Hammon N."/>
            <person name="Israni S."/>
            <person name="Pitluck S."/>
            <person name="Di Bartolo G."/>
            <person name="Chain P."/>
            <person name="Schmutz J."/>
            <person name="Larimer F."/>
            <person name="Land M."/>
            <person name="Kyrpides N."/>
            <person name="Ivanova N."/>
            <person name="Richardson P."/>
        </authorList>
    </citation>
    <scope>NUCLEOTIDE SEQUENCE [LARGE SCALE GENOMIC DNA]</scope>
    <source>
        <strain evidence="3">ATCC 53774 / DSM 7210 / GS-15</strain>
    </source>
</reference>
<keyword evidence="3" id="KW-1185">Reference proteome</keyword>
<proteinExistence type="predicted"/>
<accession>Q39RZ1</accession>
<organism evidence="2 3">
    <name type="scientific">Geobacter metallireducens (strain ATCC 53774 / DSM 7210 / GS-15)</name>
    <dbReference type="NCBI Taxonomy" id="269799"/>
    <lineage>
        <taxon>Bacteria</taxon>
        <taxon>Pseudomonadati</taxon>
        <taxon>Thermodesulfobacteriota</taxon>
        <taxon>Desulfuromonadia</taxon>
        <taxon>Geobacterales</taxon>
        <taxon>Geobacteraceae</taxon>
        <taxon>Geobacter</taxon>
    </lineage>
</organism>
<dbReference type="KEGG" id="gme:Gmet_2765"/>
<feature type="signal peptide" evidence="1">
    <location>
        <begin position="1"/>
        <end position="28"/>
    </location>
</feature>
<dbReference type="Gene3D" id="1.25.40.10">
    <property type="entry name" value="Tetratricopeptide repeat domain"/>
    <property type="match status" value="1"/>
</dbReference>
<dbReference type="SMART" id="SM00671">
    <property type="entry name" value="SEL1"/>
    <property type="match status" value="3"/>
</dbReference>
<keyword evidence="1" id="KW-0732">Signal</keyword>
<dbReference type="Pfam" id="PF08238">
    <property type="entry name" value="Sel1"/>
    <property type="match status" value="3"/>
</dbReference>
<dbReference type="PANTHER" id="PTHR11102">
    <property type="entry name" value="SEL-1-LIKE PROTEIN"/>
    <property type="match status" value="1"/>
</dbReference>
<dbReference type="SUPFAM" id="SSF81901">
    <property type="entry name" value="HCP-like"/>
    <property type="match status" value="1"/>
</dbReference>
<reference evidence="2 3" key="2">
    <citation type="journal article" date="2009" name="BMC Microbiol.">
        <title>The genome sequence of Geobacter metallireducens: features of metabolism, physiology and regulation common and dissimilar to Geobacter sulfurreducens.</title>
        <authorList>
            <person name="Aklujkar M."/>
            <person name="Krushkal J."/>
            <person name="DiBartolo G."/>
            <person name="Lapidus A."/>
            <person name="Land M.L."/>
            <person name="Lovley D.R."/>
        </authorList>
    </citation>
    <scope>NUCLEOTIDE SEQUENCE [LARGE SCALE GENOMIC DNA]</scope>
    <source>
        <strain evidence="3">ATCC 53774 / DSM 7210 / GS-15</strain>
    </source>
</reference>